<proteinExistence type="predicted"/>
<dbReference type="AlphaFoldDB" id="A0A8J4Y6D8"/>
<comment type="caution">
    <text evidence="1">The sequence shown here is derived from an EMBL/GenBank/DDBJ whole genome shotgun (WGS) entry which is preliminary data.</text>
</comment>
<name>A0A8J4Y6D8_CHIOP</name>
<accession>A0A8J4Y6D8</accession>
<dbReference type="EMBL" id="JACEEZ010016687">
    <property type="protein sequence ID" value="KAG0718086.1"/>
    <property type="molecule type" value="Genomic_DNA"/>
</dbReference>
<evidence type="ECO:0000313" key="2">
    <source>
        <dbReference type="Proteomes" id="UP000770661"/>
    </source>
</evidence>
<organism evidence="1 2">
    <name type="scientific">Chionoecetes opilio</name>
    <name type="common">Atlantic snow crab</name>
    <name type="synonym">Cancer opilio</name>
    <dbReference type="NCBI Taxonomy" id="41210"/>
    <lineage>
        <taxon>Eukaryota</taxon>
        <taxon>Metazoa</taxon>
        <taxon>Ecdysozoa</taxon>
        <taxon>Arthropoda</taxon>
        <taxon>Crustacea</taxon>
        <taxon>Multicrustacea</taxon>
        <taxon>Malacostraca</taxon>
        <taxon>Eumalacostraca</taxon>
        <taxon>Eucarida</taxon>
        <taxon>Decapoda</taxon>
        <taxon>Pleocyemata</taxon>
        <taxon>Brachyura</taxon>
        <taxon>Eubrachyura</taxon>
        <taxon>Majoidea</taxon>
        <taxon>Majidae</taxon>
        <taxon>Chionoecetes</taxon>
    </lineage>
</organism>
<reference evidence="1" key="1">
    <citation type="submission" date="2020-07" db="EMBL/GenBank/DDBJ databases">
        <title>The High-quality genome of the commercially important snow crab, Chionoecetes opilio.</title>
        <authorList>
            <person name="Jeong J.-H."/>
            <person name="Ryu S."/>
        </authorList>
    </citation>
    <scope>NUCLEOTIDE SEQUENCE</scope>
    <source>
        <strain evidence="1">MADBK_172401_WGS</strain>
        <tissue evidence="1">Digestive gland</tissue>
    </source>
</reference>
<sequence>MTRPDGTIITAKRGRPGLTKDAFPTIFANQPKYMTKEVPPARTTLQERNDRIIAHDEMVLRKWMENDNINSFGDFCEAFIHKLSKEWLFVSSDDYVAFFKANCDDRPKLTVSFKVMSDLTVLVWYENRKRELTFQCEQTHSFTASFSAAKCFENFITVLKHTPPKHLYEFTPTRASGNSRTVRAFPAAFCMNISRQTCSTFAGTFTSSLNPFAPQAASSRQEPRTFFCIQCPTAPFTVGVCFWALGTGLPQTTWSLHFGGCSGVLEWGNVPPLLFFLGKLSLSCFITEPEGVFKFYNDVKNFPASGTLAIHGIFGCGVYDEVEGIGFRIGTPSSQTTFSPFQRKKKCTHLEGEHGSVWGIPLPEYYRGLMVGKRISSHCQKAPQMSADGYLGLERIPREETRSQTTVAYQHVVIHSLGLL</sequence>
<keyword evidence="2" id="KW-1185">Reference proteome</keyword>
<dbReference type="Proteomes" id="UP000770661">
    <property type="component" value="Unassembled WGS sequence"/>
</dbReference>
<gene>
    <name evidence="1" type="ORF">GWK47_053160</name>
</gene>
<evidence type="ECO:0000313" key="1">
    <source>
        <dbReference type="EMBL" id="KAG0718086.1"/>
    </source>
</evidence>
<protein>
    <submittedName>
        <fullName evidence="1">Uncharacterized protein</fullName>
    </submittedName>
</protein>